<gene>
    <name evidence="1" type="ORF">PR048_025702</name>
</gene>
<dbReference type="PANTHER" id="PTHR37984:SF5">
    <property type="entry name" value="PROTEIN NYNRIN-LIKE"/>
    <property type="match status" value="1"/>
</dbReference>
<dbReference type="EMBL" id="JARBHB010000011">
    <property type="protein sequence ID" value="KAJ8872101.1"/>
    <property type="molecule type" value="Genomic_DNA"/>
</dbReference>
<protein>
    <recommendedName>
        <fullName evidence="3">Integrase catalytic domain-containing protein</fullName>
    </recommendedName>
</protein>
<dbReference type="InterPro" id="IPR050951">
    <property type="entry name" value="Retrovirus_Pol_polyprotein"/>
</dbReference>
<evidence type="ECO:0008006" key="3">
    <source>
        <dbReference type="Google" id="ProtNLM"/>
    </source>
</evidence>
<dbReference type="Proteomes" id="UP001159363">
    <property type="component" value="Chromosome 10"/>
</dbReference>
<evidence type="ECO:0000313" key="1">
    <source>
        <dbReference type="EMBL" id="KAJ8872101.1"/>
    </source>
</evidence>
<reference evidence="1 2" key="1">
    <citation type="submission" date="2023-02" db="EMBL/GenBank/DDBJ databases">
        <title>LHISI_Scaffold_Assembly.</title>
        <authorList>
            <person name="Stuart O.P."/>
            <person name="Cleave R."/>
            <person name="Magrath M.J.L."/>
            <person name="Mikheyev A.S."/>
        </authorList>
    </citation>
    <scope>NUCLEOTIDE SEQUENCE [LARGE SCALE GENOMIC DNA]</scope>
    <source>
        <strain evidence="1">Daus_M_001</strain>
        <tissue evidence="1">Leg muscle</tissue>
    </source>
</reference>
<dbReference type="SUPFAM" id="SSF53098">
    <property type="entry name" value="Ribonuclease H-like"/>
    <property type="match status" value="1"/>
</dbReference>
<accession>A0ABQ9GJB7</accession>
<sequence>MPHPVPDRPWAYLGIGILEFAGKNFLLLELKLLGVKSSHEVIKKFEEVFANFGSPDLVVSDNVPFSSYEFKQFAECWNFINPHFPQANVLAEKAVDIAKCMLRKVTECKIPLSLASLTTGILLLLELASLQLKCIYNAV</sequence>
<dbReference type="InterPro" id="IPR012337">
    <property type="entry name" value="RNaseH-like_sf"/>
</dbReference>
<dbReference type="Gene3D" id="3.30.420.10">
    <property type="entry name" value="Ribonuclease H-like superfamily/Ribonuclease H"/>
    <property type="match status" value="1"/>
</dbReference>
<dbReference type="InterPro" id="IPR036397">
    <property type="entry name" value="RNaseH_sf"/>
</dbReference>
<proteinExistence type="predicted"/>
<organism evidence="1 2">
    <name type="scientific">Dryococelus australis</name>
    <dbReference type="NCBI Taxonomy" id="614101"/>
    <lineage>
        <taxon>Eukaryota</taxon>
        <taxon>Metazoa</taxon>
        <taxon>Ecdysozoa</taxon>
        <taxon>Arthropoda</taxon>
        <taxon>Hexapoda</taxon>
        <taxon>Insecta</taxon>
        <taxon>Pterygota</taxon>
        <taxon>Neoptera</taxon>
        <taxon>Polyneoptera</taxon>
        <taxon>Phasmatodea</taxon>
        <taxon>Verophasmatodea</taxon>
        <taxon>Anareolatae</taxon>
        <taxon>Phasmatidae</taxon>
        <taxon>Eurycanthinae</taxon>
        <taxon>Dryococelus</taxon>
    </lineage>
</organism>
<name>A0ABQ9GJB7_9NEOP</name>
<dbReference type="PANTHER" id="PTHR37984">
    <property type="entry name" value="PROTEIN CBG26694"/>
    <property type="match status" value="1"/>
</dbReference>
<evidence type="ECO:0000313" key="2">
    <source>
        <dbReference type="Proteomes" id="UP001159363"/>
    </source>
</evidence>
<comment type="caution">
    <text evidence="1">The sequence shown here is derived from an EMBL/GenBank/DDBJ whole genome shotgun (WGS) entry which is preliminary data.</text>
</comment>
<keyword evidence="2" id="KW-1185">Reference proteome</keyword>